<reference evidence="2 3" key="1">
    <citation type="journal article" date="2007" name="Science">
        <title>The Chlamydomonas genome reveals the evolution of key animal and plant functions.</title>
        <authorList>
            <person name="Merchant S.S."/>
            <person name="Prochnik S.E."/>
            <person name="Vallon O."/>
            <person name="Harris E.H."/>
            <person name="Karpowicz S.J."/>
            <person name="Witman G.B."/>
            <person name="Terry A."/>
            <person name="Salamov A."/>
            <person name="Fritz-Laylin L.K."/>
            <person name="Marechal-Drouard L."/>
            <person name="Marshall W.F."/>
            <person name="Qu L.H."/>
            <person name="Nelson D.R."/>
            <person name="Sanderfoot A.A."/>
            <person name="Spalding M.H."/>
            <person name="Kapitonov V.V."/>
            <person name="Ren Q."/>
            <person name="Ferris P."/>
            <person name="Lindquist E."/>
            <person name="Shapiro H."/>
            <person name="Lucas S.M."/>
            <person name="Grimwood J."/>
            <person name="Schmutz J."/>
            <person name="Cardol P."/>
            <person name="Cerutti H."/>
            <person name="Chanfreau G."/>
            <person name="Chen C.L."/>
            <person name="Cognat V."/>
            <person name="Croft M.T."/>
            <person name="Dent R."/>
            <person name="Dutcher S."/>
            <person name="Fernandez E."/>
            <person name="Fukuzawa H."/>
            <person name="Gonzalez-Ballester D."/>
            <person name="Gonzalez-Halphen D."/>
            <person name="Hallmann A."/>
            <person name="Hanikenne M."/>
            <person name="Hippler M."/>
            <person name="Inwood W."/>
            <person name="Jabbari K."/>
            <person name="Kalanon M."/>
            <person name="Kuras R."/>
            <person name="Lefebvre P.A."/>
            <person name="Lemaire S.D."/>
            <person name="Lobanov A.V."/>
            <person name="Lohr M."/>
            <person name="Manuell A."/>
            <person name="Meier I."/>
            <person name="Mets L."/>
            <person name="Mittag M."/>
            <person name="Mittelmeier T."/>
            <person name="Moroney J.V."/>
            <person name="Moseley J."/>
            <person name="Napoli C."/>
            <person name="Nedelcu A.M."/>
            <person name="Niyogi K."/>
            <person name="Novoselov S.V."/>
            <person name="Paulsen I.T."/>
            <person name="Pazour G."/>
            <person name="Purton S."/>
            <person name="Ral J.P."/>
            <person name="Riano-Pachon D.M."/>
            <person name="Riekhof W."/>
            <person name="Rymarquis L."/>
            <person name="Schroda M."/>
            <person name="Stern D."/>
            <person name="Umen J."/>
            <person name="Willows R."/>
            <person name="Wilson N."/>
            <person name="Zimmer S.L."/>
            <person name="Allmer J."/>
            <person name="Balk J."/>
            <person name="Bisova K."/>
            <person name="Chen C.J."/>
            <person name="Elias M."/>
            <person name="Gendler K."/>
            <person name="Hauser C."/>
            <person name="Lamb M.R."/>
            <person name="Ledford H."/>
            <person name="Long J.C."/>
            <person name="Minagawa J."/>
            <person name="Page M.D."/>
            <person name="Pan J."/>
            <person name="Pootakham W."/>
            <person name="Roje S."/>
            <person name="Rose A."/>
            <person name="Stahlberg E."/>
            <person name="Terauchi A.M."/>
            <person name="Yang P."/>
            <person name="Ball S."/>
            <person name="Bowler C."/>
            <person name="Dieckmann C.L."/>
            <person name="Gladyshev V.N."/>
            <person name="Green P."/>
            <person name="Jorgensen R."/>
            <person name="Mayfield S."/>
            <person name="Mueller-Roeber B."/>
            <person name="Rajamani S."/>
            <person name="Sayre R.T."/>
            <person name="Brokstein P."/>
            <person name="Dubchak I."/>
            <person name="Goodstein D."/>
            <person name="Hornick L."/>
            <person name="Huang Y.W."/>
            <person name="Jhaveri J."/>
            <person name="Luo Y."/>
            <person name="Martinez D."/>
            <person name="Ngau W.C."/>
            <person name="Otillar B."/>
            <person name="Poliakov A."/>
            <person name="Porter A."/>
            <person name="Szajkowski L."/>
            <person name="Werner G."/>
            <person name="Zhou K."/>
            <person name="Grigoriev I.V."/>
            <person name="Rokhsar D.S."/>
            <person name="Grossman A.R."/>
        </authorList>
    </citation>
    <scope>NUCLEOTIDE SEQUENCE [LARGE SCALE GENOMIC DNA]</scope>
    <source>
        <strain evidence="3">CC-503</strain>
    </source>
</reference>
<dbReference type="Proteomes" id="UP000006906">
    <property type="component" value="Chromosome 10"/>
</dbReference>
<evidence type="ECO:0000313" key="2">
    <source>
        <dbReference type="EMBL" id="PNW77354.1"/>
    </source>
</evidence>
<proteinExistence type="predicted"/>
<accession>A0A2K3D9Z7</accession>
<dbReference type="AlphaFoldDB" id="A0A2K3D9Z7"/>
<feature type="region of interest" description="Disordered" evidence="1">
    <location>
        <begin position="546"/>
        <end position="571"/>
    </location>
</feature>
<dbReference type="KEGG" id="cre:CHLRE_10g432950v5"/>
<dbReference type="GO" id="GO:0046513">
    <property type="term" value="P:ceramide biosynthetic process"/>
    <property type="evidence" value="ECO:0000318"/>
    <property type="project" value="GO_Central"/>
</dbReference>
<sequence length="798" mass="84056">MLRGSPRAQPAWAKLTPDAIRQIAARLHPGDVAASLKLINKEAAACLREYRVIQLDGKPETRWPARQRPAVAASCWPAGAFVITWSRPEAWSGLTLRKRRRLLCLAAASGHLPSLEVALANCGSSAPPEALAAAAASGHVPACALLHQREGVKCEDDAAVAAAEAGHLPMLQWMAGQGLLHQISQWSLKAAAAACRAGQTHIVDWLDGSEILKLSTSSSSVISMLAASAAEGGHVALLERLLAGHTFGHDGSRSIVLRGIAAGCPAPLLRRYCVQWRALDAPEQHGPVFGVGQQAFDLRSVFVRALGSATPDWRDKCDYLLSARPATWYCRMLGQGDVFDRVVEARWDYCGQDYSLAAAAAQPDFEQRLRYLQAAAWGAAAAAWPQWQHAAEAAAGYGNAAALLFLLDECGVPQHQQQQQLRSSAAQIAARAGHQHILDLLLQRRLSVFGSHPNLRSSASAWPADVLQAVVQVSVECAAYDRSLVPVMGHQLWSTAFTEAAKRGADDAGTLVYLHEERGAPLDLGAVAAGGSVEQLQWALGRLRRADSSSSSGSSGAGSRAGAGPSSSAKPPAVSKEVLLAALSHGNIAAASHLRDSGLVPQLPEPIDMVRAGNLGALRWWIQQQTQEDQARELANSRKQKRHGLLGSVREGDEAGAAACTGPGWWRELVMGVAVQGRNDRTYTLGEVAWVKSAYLARPPPGAAAAVTTSAARAGGAAARATADAAGAAAAAAAPAIAGARPEGRAVEGSRGRGAYDAARVLAARRAFLEEVDEAWEKSRPATSSFFRRLVAAGVAGV</sequence>
<dbReference type="GO" id="GO:0004620">
    <property type="term" value="F:phospholipase activity"/>
    <property type="evidence" value="ECO:0000318"/>
    <property type="project" value="GO_Central"/>
</dbReference>
<dbReference type="Gramene" id="PNW77354">
    <property type="protein sequence ID" value="PNW77354"/>
    <property type="gene ID" value="CHLRE_10g432950v5"/>
</dbReference>
<keyword evidence="3" id="KW-1185">Reference proteome</keyword>
<dbReference type="EMBL" id="CM008971">
    <property type="protein sequence ID" value="PNW77354.1"/>
    <property type="molecule type" value="Genomic_DNA"/>
</dbReference>
<name>A0A2K3D9Z7_CHLRE</name>
<protein>
    <submittedName>
        <fullName evidence="2">Uncharacterized protein</fullName>
    </submittedName>
</protein>
<dbReference type="GeneID" id="66055000"/>
<dbReference type="InParanoid" id="A0A2K3D9Z7"/>
<dbReference type="PANTHER" id="PTHR12393">
    <property type="entry name" value="SPHINGOMYELIN PHOSPHODIESTERASE RELATED"/>
    <property type="match status" value="1"/>
</dbReference>
<dbReference type="GO" id="GO:0030149">
    <property type="term" value="P:sphingolipid catabolic process"/>
    <property type="evidence" value="ECO:0000318"/>
    <property type="project" value="GO_Central"/>
</dbReference>
<evidence type="ECO:0000313" key="3">
    <source>
        <dbReference type="Proteomes" id="UP000006906"/>
    </source>
</evidence>
<dbReference type="GO" id="GO:0005783">
    <property type="term" value="C:endoplasmic reticulum"/>
    <property type="evidence" value="ECO:0000318"/>
    <property type="project" value="GO_Central"/>
</dbReference>
<gene>
    <name evidence="2" type="ORF">CHLRE_10g432950v5</name>
</gene>
<dbReference type="PANTHER" id="PTHR12393:SF6">
    <property type="entry name" value="SPHINGOMYELIN PHOSPHODIESTERASE 2"/>
    <property type="match status" value="1"/>
</dbReference>
<evidence type="ECO:0000256" key="1">
    <source>
        <dbReference type="SAM" id="MobiDB-lite"/>
    </source>
</evidence>
<dbReference type="GO" id="GO:0071944">
    <property type="term" value="C:cell periphery"/>
    <property type="evidence" value="ECO:0000318"/>
    <property type="project" value="GO_Central"/>
</dbReference>
<dbReference type="OrthoDB" id="560105at2759"/>
<dbReference type="RefSeq" id="XP_042920071.1">
    <property type="nucleotide sequence ID" value="XM_043066674.1"/>
</dbReference>
<dbReference type="GO" id="GO:0016020">
    <property type="term" value="C:membrane"/>
    <property type="evidence" value="ECO:0000318"/>
    <property type="project" value="GO_Central"/>
</dbReference>
<organism evidence="2 3">
    <name type="scientific">Chlamydomonas reinhardtii</name>
    <name type="common">Chlamydomonas smithii</name>
    <dbReference type="NCBI Taxonomy" id="3055"/>
    <lineage>
        <taxon>Eukaryota</taxon>
        <taxon>Viridiplantae</taxon>
        <taxon>Chlorophyta</taxon>
        <taxon>core chlorophytes</taxon>
        <taxon>Chlorophyceae</taxon>
        <taxon>CS clade</taxon>
        <taxon>Chlamydomonadales</taxon>
        <taxon>Chlamydomonadaceae</taxon>
        <taxon>Chlamydomonas</taxon>
    </lineage>
</organism>